<accession>A0A8H7CFA8</accession>
<evidence type="ECO:0000313" key="2">
    <source>
        <dbReference type="EMBL" id="KAF7333852.1"/>
    </source>
</evidence>
<protein>
    <submittedName>
        <fullName evidence="2">Uncharacterized protein</fullName>
    </submittedName>
</protein>
<dbReference type="EMBL" id="JACAZI010000028">
    <property type="protein sequence ID" value="KAF7333852.1"/>
    <property type="molecule type" value="Genomic_DNA"/>
</dbReference>
<feature type="region of interest" description="Disordered" evidence="1">
    <location>
        <begin position="81"/>
        <end position="107"/>
    </location>
</feature>
<dbReference type="AlphaFoldDB" id="A0A8H7CFA8"/>
<evidence type="ECO:0000256" key="1">
    <source>
        <dbReference type="SAM" id="MobiDB-lite"/>
    </source>
</evidence>
<organism evidence="2 3">
    <name type="scientific">Mycena venus</name>
    <dbReference type="NCBI Taxonomy" id="2733690"/>
    <lineage>
        <taxon>Eukaryota</taxon>
        <taxon>Fungi</taxon>
        <taxon>Dikarya</taxon>
        <taxon>Basidiomycota</taxon>
        <taxon>Agaricomycotina</taxon>
        <taxon>Agaricomycetes</taxon>
        <taxon>Agaricomycetidae</taxon>
        <taxon>Agaricales</taxon>
        <taxon>Marasmiineae</taxon>
        <taxon>Mycenaceae</taxon>
        <taxon>Mycena</taxon>
    </lineage>
</organism>
<dbReference type="Proteomes" id="UP000620124">
    <property type="component" value="Unassembled WGS sequence"/>
</dbReference>
<sequence>MPSLFERARTAFTLSKSKHKPPSESTLPPLLSVSAKPLTPDGGRGRPSGSSATCRWDGRGAVGFLPTTLPVDPAVPCAELQKSQSLSASTSSTSSKDKGGDVSSIFGPAPAPHATACSPLRATPFSASLTAPAWCRPFVPRSSARASPPPLSSPPSRSTSVCPASSTSSTLFWRRVGTLLPPDMGRRPMAAGRRGCERLPPNRIPHPPRLPLAQVPPILSPFFALCNKLVAHSDSSGETPLSLAGVRALFYGLTSDLPRRQETLRL</sequence>
<reference evidence="2" key="1">
    <citation type="submission" date="2020-05" db="EMBL/GenBank/DDBJ databases">
        <title>Mycena genomes resolve the evolution of fungal bioluminescence.</title>
        <authorList>
            <person name="Tsai I.J."/>
        </authorList>
    </citation>
    <scope>NUCLEOTIDE SEQUENCE</scope>
    <source>
        <strain evidence="2">CCC161011</strain>
    </source>
</reference>
<keyword evidence="3" id="KW-1185">Reference proteome</keyword>
<name>A0A8H7CFA8_9AGAR</name>
<proteinExistence type="predicted"/>
<comment type="caution">
    <text evidence="2">The sequence shown here is derived from an EMBL/GenBank/DDBJ whole genome shotgun (WGS) entry which is preliminary data.</text>
</comment>
<dbReference type="OrthoDB" id="3362494at2759"/>
<feature type="compositionally biased region" description="Low complexity" evidence="1">
    <location>
        <begin position="23"/>
        <end position="34"/>
    </location>
</feature>
<evidence type="ECO:0000313" key="3">
    <source>
        <dbReference type="Proteomes" id="UP000620124"/>
    </source>
</evidence>
<feature type="region of interest" description="Disordered" evidence="1">
    <location>
        <begin position="144"/>
        <end position="165"/>
    </location>
</feature>
<feature type="region of interest" description="Disordered" evidence="1">
    <location>
        <begin position="1"/>
        <end position="55"/>
    </location>
</feature>
<feature type="compositionally biased region" description="Low complexity" evidence="1">
    <location>
        <begin position="154"/>
        <end position="165"/>
    </location>
</feature>
<gene>
    <name evidence="2" type="ORF">MVEN_02342200</name>
</gene>
<feature type="compositionally biased region" description="Low complexity" evidence="1">
    <location>
        <begin position="81"/>
        <end position="94"/>
    </location>
</feature>